<gene>
    <name evidence="2" type="ORF">SAMN06295905_1918</name>
</gene>
<keyword evidence="1" id="KW-0732">Signal</keyword>
<sequence>MRNVVALVVMLAPLVLATADAQDAVDPAPVGLAEARSALPDHRRYQVDLLPNDMSADQQTQLATMIGDAAAGQHFYGAVVSYRPAAGGTTEYKMRSGLHSRDAAKAGAMADCEAARAADDGACTLIGEIVPEGWSADMPELSHLAVQALTETAADLPGNVVVARSRAGDGFEIRSGDDVRQATLTACNAANVVAGLPEDCDIVIDDLAGR</sequence>
<feature type="signal peptide" evidence="1">
    <location>
        <begin position="1"/>
        <end position="21"/>
    </location>
</feature>
<organism evidence="2 3">
    <name type="scientific">Devosia lucknowensis</name>
    <dbReference type="NCBI Taxonomy" id="1096929"/>
    <lineage>
        <taxon>Bacteria</taxon>
        <taxon>Pseudomonadati</taxon>
        <taxon>Pseudomonadota</taxon>
        <taxon>Alphaproteobacteria</taxon>
        <taxon>Hyphomicrobiales</taxon>
        <taxon>Devosiaceae</taxon>
        <taxon>Devosia</taxon>
    </lineage>
</organism>
<dbReference type="OrthoDB" id="7770213at2"/>
<dbReference type="Proteomes" id="UP000194474">
    <property type="component" value="Unassembled WGS sequence"/>
</dbReference>
<keyword evidence="3" id="KW-1185">Reference proteome</keyword>
<reference evidence="3" key="1">
    <citation type="submission" date="2017-04" db="EMBL/GenBank/DDBJ databases">
        <authorList>
            <person name="Varghese N."/>
            <person name="Submissions S."/>
        </authorList>
    </citation>
    <scope>NUCLEOTIDE SEQUENCE [LARGE SCALE GENOMIC DNA]</scope>
</reference>
<dbReference type="RefSeq" id="WP_086470192.1">
    <property type="nucleotide sequence ID" value="NZ_FXWK01000001.1"/>
</dbReference>
<protein>
    <recommendedName>
        <fullName evidence="4">5-aminolevulic acid synthase</fullName>
    </recommendedName>
</protein>
<evidence type="ECO:0000313" key="2">
    <source>
        <dbReference type="EMBL" id="SMQ70890.1"/>
    </source>
</evidence>
<name>A0A1Y6FCI8_9HYPH</name>
<evidence type="ECO:0008006" key="4">
    <source>
        <dbReference type="Google" id="ProtNLM"/>
    </source>
</evidence>
<dbReference type="EMBL" id="FXWK01000001">
    <property type="protein sequence ID" value="SMQ70890.1"/>
    <property type="molecule type" value="Genomic_DNA"/>
</dbReference>
<evidence type="ECO:0000256" key="1">
    <source>
        <dbReference type="SAM" id="SignalP"/>
    </source>
</evidence>
<accession>A0A1Y6FCI8</accession>
<proteinExistence type="predicted"/>
<dbReference type="AlphaFoldDB" id="A0A1Y6FCI8"/>
<evidence type="ECO:0000313" key="3">
    <source>
        <dbReference type="Proteomes" id="UP000194474"/>
    </source>
</evidence>
<feature type="chain" id="PRO_5012893248" description="5-aminolevulic acid synthase" evidence="1">
    <location>
        <begin position="22"/>
        <end position="210"/>
    </location>
</feature>